<sequence>MPYKPVPSEPIAVVASSCRFAGGATSPSKLWDLLRQPSDVSRSVPTSRFNIRAFYHPEGDYHGTTDAPKSYWLDDNQDVRAFDAGFFGIAPKEAEAVDPQQRLLLETVYEALESAGFQLPQLTGKDVAVYVGAMTADFDSISQRDDLTTSPYYATGNARSILSNRISYFYDFRGPSVTLDTACSSSLVALHQAILSLRAGDCSAACVAGVNLMLSPEQFVVESSLHMLSPTGHCHMWDSRADGYARGEGAAVLFLKPLSRALADGDDYRIQAIIRETGVGSDGRTAGITMPSPEAQASLIRATYGRAGLDIANPADWCQYFEAHGTGTPVGDPREAKAIYTAFFGDRKDDVADGTCTSKLPSPMLVGSVKTVIGHTEGAAGLAGLMKVMLAMKESKVPPNLHMERLNPQVAPFCAPAAQGYLRIPTELMSWPLVTPGQPLRASVNSFGFGGTNAHAIVERYDPYIHNPHLTSGIESDIQEVAWRTHVSKTLFLHRLAIYDQSRAETISTLSHLLSDTSKNQVDNFGFRARRVENKPDESAPRILGVFTGQGAQWSGMSKGLFFANAVYRESIRYFDAVLRTACPDPPEWTLEEEMLKPEAAGSRLREAAIAQPVCTALQIGLVNVLNELGVSFSCVIGHSSGEIAAAYAAKYISARDAILIAYYRGKSISSPTTVEAEQQQRQTGGMLAAGVAYADAVEFCQSFDGRLCAAASNSPSSSTLSGDIDAVEEAEIQLQAKSVFVRRIHVDKAYHSHHMARLAGSYSQALKTCQVSPLAHSTGFDRQTAWISSVGPDRQVPTSEQLAGSYWVDNMVNPVLFREAADEALSSVQGEFDCVVEIGPHFTLKGPFADTVAQFNTENNFNVKLLYTSLLQRGKNDTSSFLEFLAFVMTRFDPPLVDLQGLLDNNDKAQLADSLSRLHRTDAEKLPSYPWDHSQKYYRESRITRQFHHKTEPPHELLGSRTRDDVEGHELRWRNLLQVDKMPWLAHHAFQGQPLLPASAYCIMALDATKALLAGREASVIELHDVEFISGIPLEVQGPATEVMFSLFVEHQPGKTPAAAPTAASASEADNDYSICCSFSLFSGPESSTTPLRKRCTGRIRAVLGPPNTDALPCRVPPSDLPEACSVSTDAFYGMMADVGLQYSGPFRAIESMHRRHNFAALWTVFLPILMKKISFNMAQSGISGTANTSQSTDISVDAQLVEVREAASDSPARITSDISIYNENGDMEISIEGLTVGSLASSYPDADRDLYLCTTFAPDPEVALVHDCAILNDNDAVDGISDKVLEESIQRVQAFCSSRSDLVATWPHETEETLRQHILSSPYSFILDNARIYMEELTNGHPDDIAAADGLSPLQSLLEEGRLVFHFKRQITSIVKQIAHKYPRMSVLSLTDSVMRMSTPILEGLGPAFVSYTSAVLGSPDRNFDVCLAQASTAVKGKVRRFNFDELDNDIKTQLDEATTAASLLFDLAILSTTIFKQFASSEAVLEKVKSLMRPGGFLILVHMPVKMTRARDQQPANFADSLITPPDWPDLLDHRGFMNPAIKNTDQHYPGGFSITVRQRESLHKKNVTRVPSCLSFAVPTLANPKDRLLVIGGQTPTISSLAAHVSQLLSGHFYNPVATFAGLDDLAEVSAEHVASFNLVILLSDLDDNHPILSCLDERRLDTLRRLVLCPGSTILWVTKGSHAGNVENAASFGFTRSIRAEMPSLTLQMLDFDHLDIVDGQFIVPCEPTIAPPSAASIVSDTFLQLMLAVEEKRGQNSRSALHSSQDETHIDHLWDLENELYIDRTGQRLIPRMLPFKPGNDNFNALRRVVTERVNTLSSYVELVRDATHNTYEAFSDPLPAPLNATSNTPQAVNIHEQVHIQVHYSSTVPVFYGNYLVIGQCIETGEFVLSASKANSSFVSVTSEQLITIAAADDQGYSAHAPSKLYRFEDGAAIVSFLPKEHPVSRRLSSNSMPAKYTYHSWSDILTEMDCHTQEIGFFTCERLQKELRAVKRAVASQPGQALSDDFISVPNLLNAHDGVVHSLKIVDWRSERTIEVKVHPHEATRDAIRGKARSATQLRGDRTYVLVGITRDMGQSLSTLFIKQGARHIVLASRSLVTVEPQWARHARSMLGVDVRFEVLDVTDLKAVEQFRVRVEQQMPRIGGIVNGAMVLNDQVFAQMKAETFSRVMRPKTVGSRNLDIVFHDGNEEADKKLDIFIMTSSFAAMGGHAGQSNYAAANMYMNGIAASRQRRGVAGFALNIGVIYGLGFLHREKEQLYAGLEREGYPPISERDLHHMFLEAIARGRPKKDEAARNRPIIDLTAGLSRFNPHQSPDDALHWHKDPRFSHYTIEDNATLGSGRGGGKDTGGADNSCTKQLLDIIGDETATSEAIGPRLVVALSERLATLLHLGPTTGSGGSSDNTAGGQIRSDSSMVELGVDSLVAVEMRTWLWRTTGRDVPVMKILGAASIGRQIAGEIVAGRANKE</sequence>
<dbReference type="InterPro" id="IPR020806">
    <property type="entry name" value="PKS_PP-bd"/>
</dbReference>
<dbReference type="SUPFAM" id="SSF53901">
    <property type="entry name" value="Thiolase-like"/>
    <property type="match status" value="1"/>
</dbReference>
<dbReference type="InterPro" id="IPR009081">
    <property type="entry name" value="PP-bd_ACP"/>
</dbReference>
<dbReference type="EMBL" id="CAWUHB010000004">
    <property type="protein sequence ID" value="CAK7211446.1"/>
    <property type="molecule type" value="Genomic_DNA"/>
</dbReference>
<evidence type="ECO:0000256" key="5">
    <source>
        <dbReference type="ARBA" id="ARBA00023268"/>
    </source>
</evidence>
<dbReference type="Gene3D" id="1.10.1200.10">
    <property type="entry name" value="ACP-like"/>
    <property type="match status" value="1"/>
</dbReference>
<evidence type="ECO:0000313" key="10">
    <source>
        <dbReference type="Proteomes" id="UP001642405"/>
    </source>
</evidence>
<keyword evidence="4" id="KW-0560">Oxidoreductase</keyword>
<feature type="active site" description="Proton acceptor; for dehydratase activity" evidence="6">
    <location>
        <position position="989"/>
    </location>
</feature>
<dbReference type="InterPro" id="IPR016035">
    <property type="entry name" value="Acyl_Trfase/lysoPLipase"/>
</dbReference>
<dbReference type="Pfam" id="PF21089">
    <property type="entry name" value="PKS_DH_N"/>
    <property type="match status" value="1"/>
</dbReference>
<dbReference type="SUPFAM" id="SSF51735">
    <property type="entry name" value="NAD(P)-binding Rossmann-fold domains"/>
    <property type="match status" value="2"/>
</dbReference>
<dbReference type="Gene3D" id="3.40.366.10">
    <property type="entry name" value="Malonyl-Coenzyme A Acyl Carrier Protein, domain 2"/>
    <property type="match status" value="1"/>
</dbReference>
<evidence type="ECO:0000256" key="3">
    <source>
        <dbReference type="ARBA" id="ARBA00022679"/>
    </source>
</evidence>
<keyword evidence="5" id="KW-0511">Multifunctional enzyme</keyword>
<dbReference type="SMART" id="SM00823">
    <property type="entry name" value="PKS_PP"/>
    <property type="match status" value="1"/>
</dbReference>
<evidence type="ECO:0000256" key="6">
    <source>
        <dbReference type="PROSITE-ProRule" id="PRU01363"/>
    </source>
</evidence>
<dbReference type="InterPro" id="IPR049552">
    <property type="entry name" value="PKS_DH_N"/>
</dbReference>
<dbReference type="Gene3D" id="3.10.129.110">
    <property type="entry name" value="Polyketide synthase dehydratase"/>
    <property type="match status" value="1"/>
</dbReference>
<dbReference type="Pfam" id="PF02801">
    <property type="entry name" value="Ketoacyl-synt_C"/>
    <property type="match status" value="1"/>
</dbReference>
<dbReference type="InterPro" id="IPR057326">
    <property type="entry name" value="KR_dom"/>
</dbReference>
<dbReference type="SMART" id="SM00822">
    <property type="entry name" value="PKS_KR"/>
    <property type="match status" value="1"/>
</dbReference>
<dbReference type="InterPro" id="IPR020841">
    <property type="entry name" value="PKS_Beta-ketoAc_synthase_dom"/>
</dbReference>
<dbReference type="PANTHER" id="PTHR43775">
    <property type="entry name" value="FATTY ACID SYNTHASE"/>
    <property type="match status" value="1"/>
</dbReference>
<dbReference type="PANTHER" id="PTHR43775:SF20">
    <property type="entry name" value="HYBRID PKS-NRPS SYNTHETASE APDA"/>
    <property type="match status" value="1"/>
</dbReference>
<dbReference type="PROSITE" id="PS52019">
    <property type="entry name" value="PKS_MFAS_DH"/>
    <property type="match status" value="1"/>
</dbReference>
<dbReference type="Pfam" id="PF00698">
    <property type="entry name" value="Acyl_transf_1"/>
    <property type="match status" value="1"/>
</dbReference>
<feature type="region of interest" description="N-terminal hotdog fold" evidence="6">
    <location>
        <begin position="956"/>
        <end position="1108"/>
    </location>
</feature>
<organism evidence="9 10">
    <name type="scientific">Sporothrix curviconia</name>
    <dbReference type="NCBI Taxonomy" id="1260050"/>
    <lineage>
        <taxon>Eukaryota</taxon>
        <taxon>Fungi</taxon>
        <taxon>Dikarya</taxon>
        <taxon>Ascomycota</taxon>
        <taxon>Pezizomycotina</taxon>
        <taxon>Sordariomycetes</taxon>
        <taxon>Sordariomycetidae</taxon>
        <taxon>Ophiostomatales</taxon>
        <taxon>Ophiostomataceae</taxon>
        <taxon>Sporothrix</taxon>
    </lineage>
</organism>
<dbReference type="Pfam" id="PF00550">
    <property type="entry name" value="PP-binding"/>
    <property type="match status" value="1"/>
</dbReference>
<evidence type="ECO:0000313" key="9">
    <source>
        <dbReference type="EMBL" id="CAK7211446.1"/>
    </source>
</evidence>
<dbReference type="InterPro" id="IPR049900">
    <property type="entry name" value="PKS_mFAS_DH"/>
</dbReference>
<dbReference type="InterPro" id="IPR016036">
    <property type="entry name" value="Malonyl_transacylase_ACP-bd"/>
</dbReference>
<keyword evidence="2" id="KW-0597">Phosphoprotein</keyword>
<dbReference type="InterPro" id="IPR014030">
    <property type="entry name" value="Ketoacyl_synth_N"/>
</dbReference>
<dbReference type="SUPFAM" id="SSF52151">
    <property type="entry name" value="FabD/lysophospholipase-like"/>
    <property type="match status" value="1"/>
</dbReference>
<dbReference type="Proteomes" id="UP001642405">
    <property type="component" value="Unassembled WGS sequence"/>
</dbReference>
<keyword evidence="10" id="KW-1185">Reference proteome</keyword>
<dbReference type="PROSITE" id="PS00012">
    <property type="entry name" value="PHOSPHOPANTETHEINE"/>
    <property type="match status" value="1"/>
</dbReference>
<feature type="domain" description="PKS/mFAS DH" evidence="8">
    <location>
        <begin position="956"/>
        <end position="1297"/>
    </location>
</feature>
<dbReference type="SUPFAM" id="SSF55048">
    <property type="entry name" value="Probable ACP-binding domain of malonyl-CoA ACP transacylase"/>
    <property type="match status" value="1"/>
</dbReference>
<dbReference type="InterPro" id="IPR001227">
    <property type="entry name" value="Ac_transferase_dom_sf"/>
</dbReference>
<feature type="domain" description="Ketosynthase family 3 (KS3)" evidence="7">
    <location>
        <begin position="8"/>
        <end position="460"/>
    </location>
</feature>
<dbReference type="InterPro" id="IPR014031">
    <property type="entry name" value="Ketoacyl_synth_C"/>
</dbReference>
<proteinExistence type="predicted"/>
<dbReference type="InterPro" id="IPR013968">
    <property type="entry name" value="PKS_KR"/>
</dbReference>
<evidence type="ECO:0000256" key="2">
    <source>
        <dbReference type="ARBA" id="ARBA00022553"/>
    </source>
</evidence>
<dbReference type="SUPFAM" id="SSF47336">
    <property type="entry name" value="ACP-like"/>
    <property type="match status" value="1"/>
</dbReference>
<dbReference type="InterPro" id="IPR050091">
    <property type="entry name" value="PKS_NRPS_Biosynth_Enz"/>
</dbReference>
<dbReference type="Gene3D" id="3.40.50.720">
    <property type="entry name" value="NAD(P)-binding Rossmann-like Domain"/>
    <property type="match status" value="1"/>
</dbReference>
<evidence type="ECO:0000256" key="4">
    <source>
        <dbReference type="ARBA" id="ARBA00023002"/>
    </source>
</evidence>
<accession>A0ABP0AWD5</accession>
<evidence type="ECO:0000259" key="7">
    <source>
        <dbReference type="PROSITE" id="PS52004"/>
    </source>
</evidence>
<gene>
    <name evidence="9" type="ORF">SCUCBS95973_001118</name>
</gene>
<dbReference type="SMART" id="SM00825">
    <property type="entry name" value="PKS_KS"/>
    <property type="match status" value="1"/>
</dbReference>
<dbReference type="InterPro" id="IPR016039">
    <property type="entry name" value="Thiolase-like"/>
</dbReference>
<feature type="active site" description="Proton donor; for dehydratase activity" evidence="6">
    <location>
        <position position="1195"/>
    </location>
</feature>
<dbReference type="InterPro" id="IPR036736">
    <property type="entry name" value="ACP-like_sf"/>
</dbReference>
<feature type="region of interest" description="C-terminal hotdog fold" evidence="6">
    <location>
        <begin position="1125"/>
        <end position="1297"/>
    </location>
</feature>
<dbReference type="CDD" id="cd00833">
    <property type="entry name" value="PKS"/>
    <property type="match status" value="1"/>
</dbReference>
<dbReference type="Pfam" id="PF08659">
    <property type="entry name" value="KR"/>
    <property type="match status" value="1"/>
</dbReference>
<dbReference type="InterPro" id="IPR014043">
    <property type="entry name" value="Acyl_transferase_dom"/>
</dbReference>
<evidence type="ECO:0000256" key="1">
    <source>
        <dbReference type="ARBA" id="ARBA00022450"/>
    </source>
</evidence>
<dbReference type="Pfam" id="PF00109">
    <property type="entry name" value="ketoacyl-synt"/>
    <property type="match status" value="1"/>
</dbReference>
<keyword evidence="3" id="KW-0808">Transferase</keyword>
<evidence type="ECO:0000259" key="8">
    <source>
        <dbReference type="PROSITE" id="PS52019"/>
    </source>
</evidence>
<dbReference type="InterPro" id="IPR018201">
    <property type="entry name" value="Ketoacyl_synth_AS"/>
</dbReference>
<dbReference type="Pfam" id="PF16197">
    <property type="entry name" value="KAsynt_C_assoc"/>
    <property type="match status" value="1"/>
</dbReference>
<comment type="caution">
    <text evidence="9">The sequence shown here is derived from an EMBL/GenBank/DDBJ whole genome shotgun (WGS) entry which is preliminary data.</text>
</comment>
<dbReference type="InterPro" id="IPR020807">
    <property type="entry name" value="PKS_DH"/>
</dbReference>
<keyword evidence="1" id="KW-0596">Phosphopantetheine</keyword>
<protein>
    <submittedName>
        <fullName evidence="9">Type I Iterative PKS</fullName>
    </submittedName>
</protein>
<dbReference type="PROSITE" id="PS00606">
    <property type="entry name" value="KS3_1"/>
    <property type="match status" value="1"/>
</dbReference>
<dbReference type="SMART" id="SM00827">
    <property type="entry name" value="PKS_AT"/>
    <property type="match status" value="1"/>
</dbReference>
<dbReference type="Gene3D" id="3.40.47.10">
    <property type="match status" value="1"/>
</dbReference>
<dbReference type="InterPro" id="IPR042104">
    <property type="entry name" value="PKS_dehydratase_sf"/>
</dbReference>
<dbReference type="SMART" id="SM00826">
    <property type="entry name" value="PKS_DH"/>
    <property type="match status" value="1"/>
</dbReference>
<reference evidence="9 10" key="1">
    <citation type="submission" date="2024-01" db="EMBL/GenBank/DDBJ databases">
        <authorList>
            <person name="Allen C."/>
            <person name="Tagirdzhanova G."/>
        </authorList>
    </citation>
    <scope>NUCLEOTIDE SEQUENCE [LARGE SCALE GENOMIC DNA]</scope>
</reference>
<name>A0ABP0AWD5_9PEZI</name>
<dbReference type="InterPro" id="IPR032821">
    <property type="entry name" value="PKS_assoc"/>
</dbReference>
<dbReference type="PROSITE" id="PS52004">
    <property type="entry name" value="KS3_2"/>
    <property type="match status" value="1"/>
</dbReference>
<dbReference type="InterPro" id="IPR036291">
    <property type="entry name" value="NAD(P)-bd_dom_sf"/>
</dbReference>
<dbReference type="InterPro" id="IPR006162">
    <property type="entry name" value="Ppantetheine_attach_site"/>
</dbReference>